<keyword evidence="2" id="KW-0805">Transcription regulation</keyword>
<comment type="subcellular location">
    <subcellularLocation>
        <location evidence="1">Nucleus</location>
    </subcellularLocation>
</comment>
<evidence type="ECO:0000313" key="8">
    <source>
        <dbReference type="Proteomes" id="UP000215914"/>
    </source>
</evidence>
<organism evidence="7 8">
    <name type="scientific">Helianthus annuus</name>
    <name type="common">Common sunflower</name>
    <dbReference type="NCBI Taxonomy" id="4232"/>
    <lineage>
        <taxon>Eukaryota</taxon>
        <taxon>Viridiplantae</taxon>
        <taxon>Streptophyta</taxon>
        <taxon>Embryophyta</taxon>
        <taxon>Tracheophyta</taxon>
        <taxon>Spermatophyta</taxon>
        <taxon>Magnoliopsida</taxon>
        <taxon>eudicotyledons</taxon>
        <taxon>Gunneridae</taxon>
        <taxon>Pentapetalae</taxon>
        <taxon>asterids</taxon>
        <taxon>campanulids</taxon>
        <taxon>Asterales</taxon>
        <taxon>Asteraceae</taxon>
        <taxon>Asteroideae</taxon>
        <taxon>Heliantheae alliance</taxon>
        <taxon>Heliantheae</taxon>
        <taxon>Helianthus</taxon>
    </lineage>
</organism>
<dbReference type="SUPFAM" id="SSF101936">
    <property type="entry name" value="DNA-binding pseudobarrel domain"/>
    <property type="match status" value="1"/>
</dbReference>
<evidence type="ECO:0000256" key="2">
    <source>
        <dbReference type="ARBA" id="ARBA00023015"/>
    </source>
</evidence>
<evidence type="ECO:0000256" key="1">
    <source>
        <dbReference type="ARBA" id="ARBA00004123"/>
    </source>
</evidence>
<dbReference type="Proteomes" id="UP000215914">
    <property type="component" value="Chromosome 15"/>
</dbReference>
<proteinExistence type="predicted"/>
<reference evidence="6" key="3">
    <citation type="submission" date="2020-06" db="EMBL/GenBank/DDBJ databases">
        <title>Helianthus annuus Genome sequencing and assembly Release 2.</title>
        <authorList>
            <person name="Gouzy J."/>
            <person name="Langlade N."/>
            <person name="Munos S."/>
        </authorList>
    </citation>
    <scope>NUCLEOTIDE SEQUENCE</scope>
    <source>
        <tissue evidence="6">Leaves</tissue>
    </source>
</reference>
<dbReference type="AlphaFoldDB" id="A0A251SAI5"/>
<dbReference type="EMBL" id="CM007904">
    <property type="protein sequence ID" value="OTF94390.1"/>
    <property type="molecule type" value="Genomic_DNA"/>
</dbReference>
<protein>
    <submittedName>
        <fullName evidence="7">Putative DNA-binding pseudobarrel domain-containing protein</fullName>
    </submittedName>
    <submittedName>
        <fullName evidence="6">Transcription factor B3-Domain family</fullName>
    </submittedName>
</protein>
<dbReference type="Gramene" id="mRNA:HanXRQr2_Chr15g0681571">
    <property type="protein sequence ID" value="mRNA:HanXRQr2_Chr15g0681571"/>
    <property type="gene ID" value="HanXRQr2_Chr15g0681571"/>
</dbReference>
<dbReference type="GO" id="GO:0005634">
    <property type="term" value="C:nucleus"/>
    <property type="evidence" value="ECO:0007669"/>
    <property type="project" value="UniProtKB-SubCell"/>
</dbReference>
<evidence type="ECO:0000256" key="3">
    <source>
        <dbReference type="ARBA" id="ARBA00023125"/>
    </source>
</evidence>
<accession>A0A251SAI5</accession>
<evidence type="ECO:0000256" key="4">
    <source>
        <dbReference type="ARBA" id="ARBA00023163"/>
    </source>
</evidence>
<dbReference type="InterPro" id="IPR015300">
    <property type="entry name" value="DNA-bd_pseudobarrel_sf"/>
</dbReference>
<sequence>MKTDSFIEFTKVAENRLRLPCHVSDDLCLSVDNLPEVSVKNLRCEVTNIKTLAERTGDVYRYGFSKWSRFLKSNQIPIGATLFFKYVKSSQLLMLTKVVHKTTKKRGRA</sequence>
<reference evidence="7" key="2">
    <citation type="submission" date="2017-02" db="EMBL/GenBank/DDBJ databases">
        <title>Sunflower complete genome.</title>
        <authorList>
            <person name="Langlade N."/>
            <person name="Munos S."/>
        </authorList>
    </citation>
    <scope>NUCLEOTIDE SEQUENCE [LARGE SCALE GENOMIC DNA]</scope>
    <source>
        <tissue evidence="7">Leaves</tissue>
    </source>
</reference>
<keyword evidence="4" id="KW-0804">Transcription</keyword>
<keyword evidence="3 7" id="KW-0238">DNA-binding</keyword>
<keyword evidence="8" id="KW-1185">Reference proteome</keyword>
<keyword evidence="5" id="KW-0539">Nucleus</keyword>
<evidence type="ECO:0000256" key="5">
    <source>
        <dbReference type="ARBA" id="ARBA00023242"/>
    </source>
</evidence>
<dbReference type="EMBL" id="MNCJ02000330">
    <property type="protein sequence ID" value="KAF5763551.1"/>
    <property type="molecule type" value="Genomic_DNA"/>
</dbReference>
<dbReference type="GO" id="GO:0003677">
    <property type="term" value="F:DNA binding"/>
    <property type="evidence" value="ECO:0007669"/>
    <property type="project" value="UniProtKB-KW"/>
</dbReference>
<reference evidence="6 8" key="1">
    <citation type="journal article" date="2017" name="Nature">
        <title>The sunflower genome provides insights into oil metabolism, flowering and Asterid evolution.</title>
        <authorList>
            <person name="Badouin H."/>
            <person name="Gouzy J."/>
            <person name="Grassa C.J."/>
            <person name="Murat F."/>
            <person name="Staton S.E."/>
            <person name="Cottret L."/>
            <person name="Lelandais-Briere C."/>
            <person name="Owens G.L."/>
            <person name="Carrere S."/>
            <person name="Mayjonade B."/>
            <person name="Legrand L."/>
            <person name="Gill N."/>
            <person name="Kane N.C."/>
            <person name="Bowers J.E."/>
            <person name="Hubner S."/>
            <person name="Bellec A."/>
            <person name="Berard A."/>
            <person name="Berges H."/>
            <person name="Blanchet N."/>
            <person name="Boniface M.C."/>
            <person name="Brunel D."/>
            <person name="Catrice O."/>
            <person name="Chaidir N."/>
            <person name="Claudel C."/>
            <person name="Donnadieu C."/>
            <person name="Faraut T."/>
            <person name="Fievet G."/>
            <person name="Helmstetter N."/>
            <person name="King M."/>
            <person name="Knapp S.J."/>
            <person name="Lai Z."/>
            <person name="Le Paslier M.C."/>
            <person name="Lippi Y."/>
            <person name="Lorenzon L."/>
            <person name="Mandel J.R."/>
            <person name="Marage G."/>
            <person name="Marchand G."/>
            <person name="Marquand E."/>
            <person name="Bret-Mestries E."/>
            <person name="Morien E."/>
            <person name="Nambeesan S."/>
            <person name="Nguyen T."/>
            <person name="Pegot-Espagnet P."/>
            <person name="Pouilly N."/>
            <person name="Raftis F."/>
            <person name="Sallet E."/>
            <person name="Schiex T."/>
            <person name="Thomas J."/>
            <person name="Vandecasteele C."/>
            <person name="Vares D."/>
            <person name="Vear F."/>
            <person name="Vautrin S."/>
            <person name="Crespi M."/>
            <person name="Mangin B."/>
            <person name="Burke J.M."/>
            <person name="Salse J."/>
            <person name="Munos S."/>
            <person name="Vincourt P."/>
            <person name="Rieseberg L.H."/>
            <person name="Langlade N.B."/>
        </authorList>
    </citation>
    <scope>NUCLEOTIDE SEQUENCE [LARGE SCALE GENOMIC DNA]</scope>
    <source>
        <strain evidence="8">cv. SF193</strain>
        <tissue evidence="6">Leaves</tissue>
    </source>
</reference>
<name>A0A251SAI5_HELAN</name>
<dbReference type="InParanoid" id="A0A251SAI5"/>
<evidence type="ECO:0000313" key="6">
    <source>
        <dbReference type="EMBL" id="KAF5763551.1"/>
    </source>
</evidence>
<gene>
    <name evidence="7" type="ORF">HannXRQ_Chr15g0471551</name>
    <name evidence="6" type="ORF">HanXRQr2_Chr15g0681571</name>
</gene>
<evidence type="ECO:0000313" key="7">
    <source>
        <dbReference type="EMBL" id="OTF94390.1"/>
    </source>
</evidence>